<accession>U6REP6</accession>
<dbReference type="STRING" id="1121098.HMPREF1534_01935"/>
<organism evidence="4 5">
    <name type="scientific">Phocaeicola massiliensis B84634 = Timone 84634 = DSM 17679 = JCM 13223</name>
    <dbReference type="NCBI Taxonomy" id="1121098"/>
    <lineage>
        <taxon>Bacteria</taxon>
        <taxon>Pseudomonadati</taxon>
        <taxon>Bacteroidota</taxon>
        <taxon>Bacteroidia</taxon>
        <taxon>Bacteroidales</taxon>
        <taxon>Bacteroidaceae</taxon>
        <taxon>Phocaeicola</taxon>
    </lineage>
</organism>
<evidence type="ECO:0000259" key="3">
    <source>
        <dbReference type="Pfam" id="PF03061"/>
    </source>
</evidence>
<gene>
    <name evidence="4" type="ORF">HMPREF1534_01935</name>
</gene>
<dbReference type="InterPro" id="IPR029069">
    <property type="entry name" value="HotDog_dom_sf"/>
</dbReference>
<dbReference type="SUPFAM" id="SSF54637">
    <property type="entry name" value="Thioesterase/thiol ester dehydrase-isomerase"/>
    <property type="match status" value="1"/>
</dbReference>
<dbReference type="CDD" id="cd03443">
    <property type="entry name" value="PaaI_thioesterase"/>
    <property type="match status" value="1"/>
</dbReference>
<reference evidence="4 5" key="1">
    <citation type="submission" date="2013-04" db="EMBL/GenBank/DDBJ databases">
        <title>The Genome Sequence of Bacteroides massiliensis DSM 17679.</title>
        <authorList>
            <consortium name="The Broad Institute Genomics Platform"/>
            <person name="Earl A."/>
            <person name="Ward D."/>
            <person name="Feldgarden M."/>
            <person name="Gevers D."/>
            <person name="Martens E."/>
            <person name="Fenner L."/>
            <person name="Roux V."/>
            <person name="Mallet M.N."/>
            <person name="Raoult D."/>
            <person name="Walker B."/>
            <person name="Young S."/>
            <person name="Zeng Q."/>
            <person name="Gargeya S."/>
            <person name="Fitzgerald M."/>
            <person name="Haas B."/>
            <person name="Abouelleil A."/>
            <person name="Allen A.W."/>
            <person name="Alvarado L."/>
            <person name="Arachchi H.M."/>
            <person name="Berlin A.M."/>
            <person name="Chapman S.B."/>
            <person name="Gainer-Dewar J."/>
            <person name="Goldberg J."/>
            <person name="Griggs A."/>
            <person name="Gujja S."/>
            <person name="Hansen M."/>
            <person name="Howarth C."/>
            <person name="Imamovic A."/>
            <person name="Ireland A."/>
            <person name="Larimer J."/>
            <person name="McCowan C."/>
            <person name="Murphy C."/>
            <person name="Pearson M."/>
            <person name="Poon T.W."/>
            <person name="Priest M."/>
            <person name="Roberts A."/>
            <person name="Saif S."/>
            <person name="Shea T."/>
            <person name="Sisk P."/>
            <person name="Sykes S."/>
            <person name="Wortman J."/>
            <person name="Nusbaum C."/>
            <person name="Birren B."/>
        </authorList>
    </citation>
    <scope>NUCLEOTIDE SEQUENCE [LARGE SCALE GENOMIC DNA]</scope>
    <source>
        <strain evidence="5">B84634 / Timone 84634 / DSM 17679 / JCM 13223</strain>
    </source>
</reference>
<keyword evidence="2" id="KW-0378">Hydrolase</keyword>
<dbReference type="InterPro" id="IPR003736">
    <property type="entry name" value="PAAI_dom"/>
</dbReference>
<evidence type="ECO:0000313" key="5">
    <source>
        <dbReference type="Proteomes" id="UP000017831"/>
    </source>
</evidence>
<dbReference type="InterPro" id="IPR006683">
    <property type="entry name" value="Thioestr_dom"/>
</dbReference>
<feature type="domain" description="Thioesterase" evidence="3">
    <location>
        <begin position="73"/>
        <end position="150"/>
    </location>
</feature>
<dbReference type="EMBL" id="AQHY01000025">
    <property type="protein sequence ID" value="EOA54542.1"/>
    <property type="molecule type" value="Genomic_DNA"/>
</dbReference>
<dbReference type="Gene3D" id="3.10.129.10">
    <property type="entry name" value="Hotdog Thioesterase"/>
    <property type="match status" value="1"/>
</dbReference>
<evidence type="ECO:0000256" key="2">
    <source>
        <dbReference type="ARBA" id="ARBA00022801"/>
    </source>
</evidence>
<name>U6REP6_9BACT</name>
<dbReference type="HOGENOM" id="CLU_089876_13_1_10"/>
<proteinExistence type="inferred from homology"/>
<evidence type="ECO:0000313" key="4">
    <source>
        <dbReference type="EMBL" id="EOA54542.1"/>
    </source>
</evidence>
<dbReference type="GO" id="GO:0061522">
    <property type="term" value="F:1,4-dihydroxy-2-naphthoyl-CoA thioesterase activity"/>
    <property type="evidence" value="ECO:0007669"/>
    <property type="project" value="TreeGrafter"/>
</dbReference>
<evidence type="ECO:0000256" key="1">
    <source>
        <dbReference type="ARBA" id="ARBA00008324"/>
    </source>
</evidence>
<keyword evidence="5" id="KW-1185">Reference proteome</keyword>
<dbReference type="PATRIC" id="fig|1121098.3.peg.1962"/>
<sequence length="163" mass="17903">MLLKDVLSKLFHPNFMYFCSPIERTDLQMREETTCKPDYSNSMAEHLGIRFMPSATDEVRAEMPVDHRTSQPFGMLNGGASLALAEIAAGHGSMSLCREGEYACGIQVSGNHISSVPVGGKVIANGQLIHRGNSSHIWNIDITTPEGKLVSTIRVVNFILKKK</sequence>
<dbReference type="Proteomes" id="UP000017831">
    <property type="component" value="Unassembled WGS sequence"/>
</dbReference>
<protein>
    <recommendedName>
        <fullName evidence="3">Thioesterase domain-containing protein</fullName>
    </recommendedName>
</protein>
<dbReference type="NCBIfam" id="TIGR00369">
    <property type="entry name" value="unchar_dom_1"/>
    <property type="match status" value="1"/>
</dbReference>
<dbReference type="PANTHER" id="PTHR43240:SF5">
    <property type="entry name" value="1,4-DIHYDROXY-2-NAPHTHOYL-COA THIOESTERASE 1"/>
    <property type="match status" value="1"/>
</dbReference>
<dbReference type="AlphaFoldDB" id="U6REP6"/>
<dbReference type="PANTHER" id="PTHR43240">
    <property type="entry name" value="1,4-DIHYDROXY-2-NAPHTHOYL-COA THIOESTERASE 1"/>
    <property type="match status" value="1"/>
</dbReference>
<dbReference type="Pfam" id="PF03061">
    <property type="entry name" value="4HBT"/>
    <property type="match status" value="1"/>
</dbReference>
<comment type="similarity">
    <text evidence="1">Belongs to the thioesterase PaaI family.</text>
</comment>
<dbReference type="GO" id="GO:0005829">
    <property type="term" value="C:cytosol"/>
    <property type="evidence" value="ECO:0007669"/>
    <property type="project" value="TreeGrafter"/>
</dbReference>
<dbReference type="eggNOG" id="COG2050">
    <property type="taxonomic scope" value="Bacteria"/>
</dbReference>
<comment type="caution">
    <text evidence="4">The sequence shown here is derived from an EMBL/GenBank/DDBJ whole genome shotgun (WGS) entry which is preliminary data.</text>
</comment>